<keyword evidence="4" id="KW-0233">DNA recombination</keyword>
<dbReference type="OrthoDB" id="368860at2"/>
<dbReference type="Proteomes" id="UP000275368">
    <property type="component" value="Chromosome"/>
</dbReference>
<proteinExistence type="inferred from homology"/>
<dbReference type="InterPro" id="IPR002559">
    <property type="entry name" value="Transposase_11"/>
</dbReference>
<evidence type="ECO:0000313" key="7">
    <source>
        <dbReference type="EMBL" id="BBH22530.1"/>
    </source>
</evidence>
<evidence type="ECO:0000256" key="1">
    <source>
        <dbReference type="ARBA" id="ARBA00010075"/>
    </source>
</evidence>
<evidence type="ECO:0000256" key="3">
    <source>
        <dbReference type="ARBA" id="ARBA00023125"/>
    </source>
</evidence>
<keyword evidence="3" id="KW-0238">DNA-binding</keyword>
<feature type="domain" description="Transposase IS4-like" evidence="5">
    <location>
        <begin position="121"/>
        <end position="329"/>
    </location>
</feature>
<reference evidence="7 8" key="1">
    <citation type="submission" date="2018-11" db="EMBL/GenBank/DDBJ databases">
        <title>Complete genome sequence of Paenibacillus baekrokdamisoli strain KCTC 33723.</title>
        <authorList>
            <person name="Kang S.W."/>
            <person name="Lee K.C."/>
            <person name="Kim K.K."/>
            <person name="Kim J.S."/>
            <person name="Kim D.S."/>
            <person name="Ko S.H."/>
            <person name="Yang S.H."/>
            <person name="Lee J.S."/>
        </authorList>
    </citation>
    <scope>NUCLEOTIDE SEQUENCE [LARGE SCALE GENOMIC DNA]</scope>
    <source>
        <strain evidence="7 8">KCTC 33723</strain>
    </source>
</reference>
<protein>
    <submittedName>
        <fullName evidence="7">IS4 family transposase ISDha2</fullName>
    </submittedName>
</protein>
<evidence type="ECO:0000259" key="5">
    <source>
        <dbReference type="Pfam" id="PF01609"/>
    </source>
</evidence>
<dbReference type="GO" id="GO:0004803">
    <property type="term" value="F:transposase activity"/>
    <property type="evidence" value="ECO:0007669"/>
    <property type="project" value="InterPro"/>
</dbReference>
<dbReference type="AlphaFoldDB" id="A0A3G9IUI0"/>
<dbReference type="KEGG" id="pbk:Back11_38750"/>
<comment type="similarity">
    <text evidence="1">Belongs to the transposase 11 family.</text>
</comment>
<dbReference type="Gene3D" id="3.90.350.10">
    <property type="entry name" value="Transposase Inhibitor Protein From Tn5, Chain A, domain 1"/>
    <property type="match status" value="1"/>
</dbReference>
<evidence type="ECO:0000259" key="6">
    <source>
        <dbReference type="Pfam" id="PF14294"/>
    </source>
</evidence>
<keyword evidence="8" id="KW-1185">Reference proteome</keyword>
<feature type="domain" description="DUF4372" evidence="6">
    <location>
        <begin position="8"/>
        <end position="64"/>
    </location>
</feature>
<dbReference type="SUPFAM" id="SSF53098">
    <property type="entry name" value="Ribonuclease H-like"/>
    <property type="match status" value="1"/>
</dbReference>
<dbReference type="NCBIfam" id="NF033592">
    <property type="entry name" value="transpos_IS4_1"/>
    <property type="match status" value="1"/>
</dbReference>
<keyword evidence="2" id="KW-0815">Transposition</keyword>
<gene>
    <name evidence="7" type="ORF">Back11_38750</name>
</gene>
<dbReference type="RefSeq" id="WP_125660794.1">
    <property type="nucleotide sequence ID" value="NZ_AP019308.1"/>
</dbReference>
<dbReference type="EMBL" id="AP019308">
    <property type="protein sequence ID" value="BBH22530.1"/>
    <property type="molecule type" value="Genomic_DNA"/>
</dbReference>
<dbReference type="InterPro" id="IPR012337">
    <property type="entry name" value="RNaseH-like_sf"/>
</dbReference>
<name>A0A3G9IUI0_9BACL</name>
<dbReference type="Pfam" id="PF14294">
    <property type="entry name" value="DUF4372"/>
    <property type="match status" value="1"/>
</dbReference>
<evidence type="ECO:0000313" key="8">
    <source>
        <dbReference type="Proteomes" id="UP000275368"/>
    </source>
</evidence>
<evidence type="ECO:0000256" key="4">
    <source>
        <dbReference type="ARBA" id="ARBA00023172"/>
    </source>
</evidence>
<evidence type="ECO:0000256" key="2">
    <source>
        <dbReference type="ARBA" id="ARBA00022578"/>
    </source>
</evidence>
<sequence>MDKNTLFSSFGKWLAPICTKTFTDRVNEINQDKYVKKQTTLAYFKLFLLAELKGRDGLRDIANDVLSLEIQRELNLPSISAAQLSRKHNQVDPALLEQVFTRLVKQIHSRANPHRSRNKLKIIDSTTIVLCLQKFKWAHFRSTKAGIKLHSRIAYWDDEDVYPDQVKVTPAKVNDRNLLEELADEEGVTYVFDRGYVDYAAYDRFCMNQIFFVTRLKNNAVIESLHTYDLPPNSTVSLDEKIRVGTQQKRMKHPLRMVQTVDSEGNLLFLLTNRFDLTADEIGEMYRSRWAIETFFKWMKQHIKIKTFYGTSENAVMNQVWMALIAYCLLALVKQETNTKHSLLEISRILKVLLWRSCREWFDLMNRPPSRKSAGRKKKEIP</sequence>
<dbReference type="PANTHER" id="PTHR33258:SF1">
    <property type="entry name" value="TRANSPOSASE INSL FOR INSERTION SEQUENCE ELEMENT IS186A-RELATED"/>
    <property type="match status" value="1"/>
</dbReference>
<dbReference type="GO" id="GO:0003677">
    <property type="term" value="F:DNA binding"/>
    <property type="evidence" value="ECO:0007669"/>
    <property type="project" value="UniProtKB-KW"/>
</dbReference>
<dbReference type="GO" id="GO:0006313">
    <property type="term" value="P:DNA transposition"/>
    <property type="evidence" value="ECO:0007669"/>
    <property type="project" value="InterPro"/>
</dbReference>
<organism evidence="7 8">
    <name type="scientific">Paenibacillus baekrokdamisoli</name>
    <dbReference type="NCBI Taxonomy" id="1712516"/>
    <lineage>
        <taxon>Bacteria</taxon>
        <taxon>Bacillati</taxon>
        <taxon>Bacillota</taxon>
        <taxon>Bacilli</taxon>
        <taxon>Bacillales</taxon>
        <taxon>Paenibacillaceae</taxon>
        <taxon>Paenibacillus</taxon>
    </lineage>
</organism>
<dbReference type="Pfam" id="PF01609">
    <property type="entry name" value="DDE_Tnp_1"/>
    <property type="match status" value="1"/>
</dbReference>
<dbReference type="PANTHER" id="PTHR33258">
    <property type="entry name" value="TRANSPOSASE INSL FOR INSERTION SEQUENCE ELEMENT IS186A-RELATED"/>
    <property type="match status" value="1"/>
</dbReference>
<dbReference type="InterPro" id="IPR025399">
    <property type="entry name" value="DUF4372"/>
</dbReference>
<accession>A0A3G9IUI0</accession>
<dbReference type="InterPro" id="IPR047952">
    <property type="entry name" value="Transpos_IS4"/>
</dbReference>